<protein>
    <submittedName>
        <fullName evidence="2">Uncharacterized protein</fullName>
    </submittedName>
</protein>
<proteinExistence type="predicted"/>
<name>A0A7W2D9L2_9ACTN</name>
<sequence>MSGDLRDGGQGGEPPLTDQWLMDLEGGASPSSGIDALWARFDTWLRAAAPLIADSLRPSADDAALAAVETQLGREVPEELRLC</sequence>
<dbReference type="EMBL" id="JACEQY010000115">
    <property type="protein sequence ID" value="MBA4867291.1"/>
    <property type="molecule type" value="Genomic_DNA"/>
</dbReference>
<evidence type="ECO:0000313" key="3">
    <source>
        <dbReference type="Proteomes" id="UP000586976"/>
    </source>
</evidence>
<comment type="caution">
    <text evidence="2">The sequence shown here is derived from an EMBL/GenBank/DDBJ whole genome shotgun (WGS) entry which is preliminary data.</text>
</comment>
<evidence type="ECO:0000313" key="2">
    <source>
        <dbReference type="EMBL" id="MBA4867291.1"/>
    </source>
</evidence>
<dbReference type="AlphaFoldDB" id="A0A7W2D9L2"/>
<accession>A0A7W2D9L2</accession>
<dbReference type="Proteomes" id="UP000586976">
    <property type="component" value="Unassembled WGS sequence"/>
</dbReference>
<reference evidence="2 3" key="1">
    <citation type="submission" date="2020-07" db="EMBL/GenBank/DDBJ databases">
        <title>Streptomyces isolated from Indian soil.</title>
        <authorList>
            <person name="Mandal S."/>
            <person name="Maiti P.K."/>
        </authorList>
    </citation>
    <scope>NUCLEOTIDE SEQUENCE [LARGE SCALE GENOMIC DNA]</scope>
    <source>
        <strain evidence="2 3">PSKA54</strain>
    </source>
</reference>
<organism evidence="2 3">
    <name type="scientific">Streptomyces himalayensis subsp. aureolus</name>
    <dbReference type="NCBI Taxonomy" id="2758039"/>
    <lineage>
        <taxon>Bacteria</taxon>
        <taxon>Bacillati</taxon>
        <taxon>Actinomycetota</taxon>
        <taxon>Actinomycetes</taxon>
        <taxon>Kitasatosporales</taxon>
        <taxon>Streptomycetaceae</taxon>
        <taxon>Streptomyces</taxon>
        <taxon>Streptomyces himalayensis</taxon>
    </lineage>
</organism>
<gene>
    <name evidence="2" type="ORF">H1V43_39690</name>
</gene>
<keyword evidence="3" id="KW-1185">Reference proteome</keyword>
<dbReference type="RefSeq" id="WP_181868610.1">
    <property type="nucleotide sequence ID" value="NZ_JACEQY010000115.1"/>
</dbReference>
<evidence type="ECO:0000256" key="1">
    <source>
        <dbReference type="SAM" id="MobiDB-lite"/>
    </source>
</evidence>
<feature type="region of interest" description="Disordered" evidence="1">
    <location>
        <begin position="1"/>
        <end position="27"/>
    </location>
</feature>